<gene>
    <name evidence="2" type="ORF">PGLA1383_LOCUS20460</name>
</gene>
<sequence length="204" mass="21546">MLDVIDREGRWPDGLSRPALLPAVGGDPFQPEVPSEIAGSASAGVPSHLTSNQPQAVALAVALEEERWRSPPQTPPPRPKRSSSPGARMVLTQGSSAAARGREMAKLGSPIYVSNADLPPGLITLPLMPPVDDLSRTVESRRAHLAPGASWPPVRQQLPLRPEIIVAVNEDSLNAWITAMFQVVSSGAANVAPAIADPVYVRVA</sequence>
<dbReference type="Proteomes" id="UP000654075">
    <property type="component" value="Unassembled WGS sequence"/>
</dbReference>
<evidence type="ECO:0000313" key="2">
    <source>
        <dbReference type="EMBL" id="CAE8602204.1"/>
    </source>
</evidence>
<organism evidence="2 3">
    <name type="scientific">Polarella glacialis</name>
    <name type="common">Dinoflagellate</name>
    <dbReference type="NCBI Taxonomy" id="89957"/>
    <lineage>
        <taxon>Eukaryota</taxon>
        <taxon>Sar</taxon>
        <taxon>Alveolata</taxon>
        <taxon>Dinophyceae</taxon>
        <taxon>Suessiales</taxon>
        <taxon>Suessiaceae</taxon>
        <taxon>Polarella</taxon>
    </lineage>
</organism>
<dbReference type="AlphaFoldDB" id="A0A813EPG4"/>
<comment type="caution">
    <text evidence="2">The sequence shown here is derived from an EMBL/GenBank/DDBJ whole genome shotgun (WGS) entry which is preliminary data.</text>
</comment>
<protein>
    <submittedName>
        <fullName evidence="2">Uncharacterized protein</fullName>
    </submittedName>
</protein>
<name>A0A813EPG4_POLGL</name>
<feature type="region of interest" description="Disordered" evidence="1">
    <location>
        <begin position="66"/>
        <end position="98"/>
    </location>
</feature>
<feature type="region of interest" description="Disordered" evidence="1">
    <location>
        <begin position="1"/>
        <end position="51"/>
    </location>
</feature>
<reference evidence="2" key="1">
    <citation type="submission" date="2021-02" db="EMBL/GenBank/DDBJ databases">
        <authorList>
            <person name="Dougan E. K."/>
            <person name="Rhodes N."/>
            <person name="Thang M."/>
            <person name="Chan C."/>
        </authorList>
    </citation>
    <scope>NUCLEOTIDE SEQUENCE</scope>
</reference>
<evidence type="ECO:0000313" key="3">
    <source>
        <dbReference type="Proteomes" id="UP000654075"/>
    </source>
</evidence>
<feature type="compositionally biased region" description="Basic and acidic residues" evidence="1">
    <location>
        <begin position="1"/>
        <end position="11"/>
    </location>
</feature>
<proteinExistence type="predicted"/>
<evidence type="ECO:0000256" key="1">
    <source>
        <dbReference type="SAM" id="MobiDB-lite"/>
    </source>
</evidence>
<keyword evidence="3" id="KW-1185">Reference proteome</keyword>
<accession>A0A813EPG4</accession>
<dbReference type="EMBL" id="CAJNNV010013986">
    <property type="protein sequence ID" value="CAE8602204.1"/>
    <property type="molecule type" value="Genomic_DNA"/>
</dbReference>